<keyword evidence="3" id="KW-1185">Reference proteome</keyword>
<comment type="caution">
    <text evidence="2">The sequence shown here is derived from an EMBL/GenBank/DDBJ whole genome shotgun (WGS) entry which is preliminary data.</text>
</comment>
<dbReference type="AlphaFoldDB" id="A0A498KZT6"/>
<gene>
    <name evidence="2" type="ORF">EAF64_02675</name>
</gene>
<dbReference type="EMBL" id="RDFA01000001">
    <property type="protein sequence ID" value="RXK51550.1"/>
    <property type="molecule type" value="Genomic_DNA"/>
</dbReference>
<protein>
    <submittedName>
        <fullName evidence="2">Uncharacterized protein</fullName>
    </submittedName>
</protein>
<evidence type="ECO:0000313" key="3">
    <source>
        <dbReference type="Proteomes" id="UP000289691"/>
    </source>
</evidence>
<name>A0A498KZT6_9EURY</name>
<organism evidence="2 3">
    <name type="scientific">Halorientalis pallida</name>
    <dbReference type="NCBI Taxonomy" id="2479928"/>
    <lineage>
        <taxon>Archaea</taxon>
        <taxon>Methanobacteriati</taxon>
        <taxon>Methanobacteriota</taxon>
        <taxon>Stenosarchaea group</taxon>
        <taxon>Halobacteria</taxon>
        <taxon>Halobacteriales</taxon>
        <taxon>Haloarculaceae</taxon>
        <taxon>Halorientalis</taxon>
    </lineage>
</organism>
<sequence>MTRLDAVRSRLVRNPTLAASAFAVVTALFALLALSSPASGPSVAEFVPFVLALGIAVGVIAFVGLSALSR</sequence>
<keyword evidence="1" id="KW-1133">Transmembrane helix</keyword>
<proteinExistence type="predicted"/>
<keyword evidence="1" id="KW-0812">Transmembrane</keyword>
<dbReference type="Proteomes" id="UP000289691">
    <property type="component" value="Unassembled WGS sequence"/>
</dbReference>
<keyword evidence="1" id="KW-0472">Membrane</keyword>
<evidence type="ECO:0000256" key="1">
    <source>
        <dbReference type="SAM" id="Phobius"/>
    </source>
</evidence>
<accession>A0A498KZT6</accession>
<feature type="transmembrane region" description="Helical" evidence="1">
    <location>
        <begin position="47"/>
        <end position="68"/>
    </location>
</feature>
<evidence type="ECO:0000313" key="2">
    <source>
        <dbReference type="EMBL" id="RXK51550.1"/>
    </source>
</evidence>
<dbReference type="RefSeq" id="WP_129067413.1">
    <property type="nucleotide sequence ID" value="NZ_RDFA01000001.1"/>
</dbReference>
<reference evidence="2 3" key="1">
    <citation type="submission" date="2019-01" db="EMBL/GenBank/DDBJ databases">
        <title>Halorientalis sp. F13-25 a new haloarchaeum isolated from hypersaline water.</title>
        <authorList>
            <person name="Ana D.-V."/>
            <person name="Cristina S.-P."/>
            <person name="Antonio V."/>
        </authorList>
    </citation>
    <scope>NUCLEOTIDE SEQUENCE [LARGE SCALE GENOMIC DNA]</scope>
    <source>
        <strain evidence="2 3">F13-25</strain>
    </source>
</reference>